<reference evidence="16" key="1">
    <citation type="submission" date="2016-05" db="UniProtKB">
        <authorList>
            <consortium name="WormBaseParasite"/>
        </authorList>
    </citation>
    <scope>IDENTIFICATION</scope>
</reference>
<keyword evidence="7" id="KW-0378">Hydrolase</keyword>
<dbReference type="Proteomes" id="UP000036681">
    <property type="component" value="Unplaced"/>
</dbReference>
<evidence type="ECO:0000256" key="12">
    <source>
        <dbReference type="PROSITE-ProRule" id="PRU00276"/>
    </source>
</evidence>
<feature type="binding site" evidence="12">
    <location>
        <position position="321"/>
    </location>
    <ligand>
        <name>Zn(2+)</name>
        <dbReference type="ChEBI" id="CHEBI:29105"/>
        <note>catalytic</note>
    </ligand>
</feature>
<dbReference type="Pfam" id="PF00090">
    <property type="entry name" value="TSP_1"/>
    <property type="match status" value="2"/>
</dbReference>
<dbReference type="Gene3D" id="3.40.390.10">
    <property type="entry name" value="Collagenase (Catalytic Domain)"/>
    <property type="match status" value="1"/>
</dbReference>
<dbReference type="SUPFAM" id="SSF55486">
    <property type="entry name" value="Metalloproteases ('zincins'), catalytic domain"/>
    <property type="match status" value="1"/>
</dbReference>
<dbReference type="GO" id="GO:0030198">
    <property type="term" value="P:extracellular matrix organization"/>
    <property type="evidence" value="ECO:0007669"/>
    <property type="project" value="TreeGrafter"/>
</dbReference>
<dbReference type="GO" id="GO:0046872">
    <property type="term" value="F:metal ion binding"/>
    <property type="evidence" value="ECO:0007669"/>
    <property type="project" value="UniProtKB-KW"/>
</dbReference>
<keyword evidence="5" id="KW-0732">Signal</keyword>
<dbReference type="InterPro" id="IPR001590">
    <property type="entry name" value="Peptidase_M12B"/>
</dbReference>
<keyword evidence="2" id="KW-0964">Secreted</keyword>
<evidence type="ECO:0000256" key="3">
    <source>
        <dbReference type="ARBA" id="ARBA00022670"/>
    </source>
</evidence>
<dbReference type="InterPro" id="IPR050439">
    <property type="entry name" value="ADAMTS_ADAMTS-like"/>
</dbReference>
<dbReference type="GO" id="GO:0005576">
    <property type="term" value="C:extracellular region"/>
    <property type="evidence" value="ECO:0007669"/>
    <property type="project" value="UniProtKB-SubCell"/>
</dbReference>
<feature type="binding site" evidence="12">
    <location>
        <position position="331"/>
    </location>
    <ligand>
        <name>Zn(2+)</name>
        <dbReference type="ChEBI" id="CHEBI:29105"/>
        <note>catalytic</note>
    </ligand>
</feature>
<dbReference type="Pfam" id="PF01421">
    <property type="entry name" value="Reprolysin"/>
    <property type="match status" value="1"/>
</dbReference>
<dbReference type="PROSITE" id="PS50215">
    <property type="entry name" value="ADAM_MEPRO"/>
    <property type="match status" value="1"/>
</dbReference>
<dbReference type="PANTHER" id="PTHR13723">
    <property type="entry name" value="ADAMTS A DISINTEGRIN AND METALLOPROTEASE WITH THROMBOSPONDIN MOTIFS PROTEASE"/>
    <property type="match status" value="1"/>
</dbReference>
<proteinExistence type="predicted"/>
<feature type="domain" description="Peptidase M12B" evidence="14">
    <location>
        <begin position="166"/>
        <end position="369"/>
    </location>
</feature>
<evidence type="ECO:0000256" key="7">
    <source>
        <dbReference type="ARBA" id="ARBA00022801"/>
    </source>
</evidence>
<dbReference type="Pfam" id="PF17771">
    <property type="entry name" value="ADAMTS_CR_2"/>
    <property type="match status" value="1"/>
</dbReference>
<dbReference type="CDD" id="cd04273">
    <property type="entry name" value="ZnMc_ADAMTS_like"/>
    <property type="match status" value="1"/>
</dbReference>
<sequence>MRYLKVFAAPHYWIDVPSKGFDANGLYYTINLNGESYRFRLSKHNQLISPGFHSVFKKGASEELFEMNTNCIYRGESISHNDTSIAVVGCGRRMRGLIVSNGDHFLVHPHFTTSSHSHIIHKRSIQGHTDSCAINARDDPFPGARSTRSAFERIANRLATVIQHELVVELAVFIDDALWMHFQTLYGIEADSELQKFVLAVVNNIDALYQHSSIEPKIRVTITRFEVMKIPPVQMSRNMHSSGDVDRLLDVFCKYQNELNPGNDTNPKHWDHALLFSGYDLYRGSTRTIAGYAAVKGMCTEKRSCTINEGLDFGSVFVVTHEMGHSLGMYHDGDNRCDLRCCIMSPSVGSGKTSWSECSVRELNNFVTQLGQEGRPANCLVDGTHPVDGPPLNVPSGQEFTLDEQCAFFHGECWRHELKEGQKLSDVCDMVWCGNGEGIVRSAHPALQGSFCGEQKWCMEGKCVETTLREAPRANGQWSAWSDVGSRSCSIGCVQCSIAGQIRVRRSSRHCSKPYPNNGGHDCRGDSARGIRCDEERCSGITVDEYATRDWSSWGDCAAIHCRKLGIRVRQRSCMSGVCAGANKQRSTCFVPCGHPHDATIPKTKQIPHNVTAQHYTNMQRLHAPHVANASHNVGAQYSTNVAHNKHISTRSSTSFLHATNIRHGAGVLHTETASRGGGLPRGAHAAHGTSTQHTADVRNSRILLPQGTKSRHITTVRSNGKNVAYSQNVPHRESVPTATVAIHSASVPQTANTLRRTIAHVTTALKSHPGNVDKVSHRPQTATINSGAQQSPWSAWSVCSVSCGYGTQSRIKKCTQCEKPTWEVRRCFSKECEAEWTQWGEWGSCDATCGYSNRYRRRRFGGERDAVQSTSLCWCISENCDWFLTTSSSACADVECVELVMFSNVRWWNIETSAGVLVKSAMRWYFLRQTYMQDPTVPQTLTKVTTTDI</sequence>
<comment type="caution">
    <text evidence="12">Lacks conserved residue(s) required for the propagation of feature annotation.</text>
</comment>
<evidence type="ECO:0000259" key="14">
    <source>
        <dbReference type="PROSITE" id="PS50215"/>
    </source>
</evidence>
<keyword evidence="4 12" id="KW-0479">Metal-binding</keyword>
<dbReference type="Gene3D" id="3.40.1620.60">
    <property type="match status" value="1"/>
</dbReference>
<name>A0A0M3HQD4_ASCLU</name>
<dbReference type="PROSITE" id="PS50092">
    <property type="entry name" value="TSP1"/>
    <property type="match status" value="3"/>
</dbReference>
<evidence type="ECO:0000256" key="9">
    <source>
        <dbReference type="ARBA" id="ARBA00023049"/>
    </source>
</evidence>
<keyword evidence="8 12" id="KW-0862">Zinc</keyword>
<evidence type="ECO:0000256" key="1">
    <source>
        <dbReference type="ARBA" id="ARBA00004613"/>
    </source>
</evidence>
<dbReference type="GO" id="GO:0004222">
    <property type="term" value="F:metalloendopeptidase activity"/>
    <property type="evidence" value="ECO:0007669"/>
    <property type="project" value="InterPro"/>
</dbReference>
<dbReference type="InterPro" id="IPR002870">
    <property type="entry name" value="Peptidase_M12B_N"/>
</dbReference>
<dbReference type="GO" id="GO:0006508">
    <property type="term" value="P:proteolysis"/>
    <property type="evidence" value="ECO:0007669"/>
    <property type="project" value="UniProtKB-KW"/>
</dbReference>
<evidence type="ECO:0000256" key="4">
    <source>
        <dbReference type="ARBA" id="ARBA00022723"/>
    </source>
</evidence>
<feature type="active site" evidence="12">
    <location>
        <position position="322"/>
    </location>
</feature>
<dbReference type="InterPro" id="IPR000884">
    <property type="entry name" value="TSP1_rpt"/>
</dbReference>
<dbReference type="PANTHER" id="PTHR13723:SF291">
    <property type="entry name" value="PEPTIDASE M12B DOMAIN-CONTAINING PROTEIN"/>
    <property type="match status" value="1"/>
</dbReference>
<evidence type="ECO:0000256" key="6">
    <source>
        <dbReference type="ARBA" id="ARBA00022737"/>
    </source>
</evidence>
<dbReference type="InterPro" id="IPR036383">
    <property type="entry name" value="TSP1_rpt_sf"/>
</dbReference>
<dbReference type="GO" id="GO:0031012">
    <property type="term" value="C:extracellular matrix"/>
    <property type="evidence" value="ECO:0007669"/>
    <property type="project" value="TreeGrafter"/>
</dbReference>
<keyword evidence="11" id="KW-0325">Glycoprotein</keyword>
<evidence type="ECO:0000313" key="15">
    <source>
        <dbReference type="Proteomes" id="UP000036681"/>
    </source>
</evidence>
<dbReference type="InterPro" id="IPR041645">
    <property type="entry name" value="ADAMTS_CR_2"/>
</dbReference>
<dbReference type="AlphaFoldDB" id="A0A0M3HQD4"/>
<keyword evidence="3" id="KW-0645">Protease</keyword>
<evidence type="ECO:0000256" key="8">
    <source>
        <dbReference type="ARBA" id="ARBA00022833"/>
    </source>
</evidence>
<accession>A0A0M3HQD4</accession>
<comment type="subcellular location">
    <subcellularLocation>
        <location evidence="1">Secreted</location>
    </subcellularLocation>
</comment>
<keyword evidence="15" id="KW-1185">Reference proteome</keyword>
<evidence type="ECO:0000256" key="2">
    <source>
        <dbReference type="ARBA" id="ARBA00022525"/>
    </source>
</evidence>
<keyword evidence="9" id="KW-0482">Metalloprotease</keyword>
<dbReference type="SMART" id="SM00209">
    <property type="entry name" value="TSP1"/>
    <property type="match status" value="4"/>
</dbReference>
<keyword evidence="6" id="KW-0677">Repeat</keyword>
<dbReference type="Gene3D" id="2.20.100.10">
    <property type="entry name" value="Thrombospondin type-1 (TSP1) repeat"/>
    <property type="match status" value="2"/>
</dbReference>
<dbReference type="SUPFAM" id="SSF82895">
    <property type="entry name" value="TSP-1 type 1 repeat"/>
    <property type="match status" value="1"/>
</dbReference>
<evidence type="ECO:0000256" key="11">
    <source>
        <dbReference type="ARBA" id="ARBA00023180"/>
    </source>
</evidence>
<organism evidence="15 16">
    <name type="scientific">Ascaris lumbricoides</name>
    <name type="common">Giant roundworm</name>
    <dbReference type="NCBI Taxonomy" id="6252"/>
    <lineage>
        <taxon>Eukaryota</taxon>
        <taxon>Metazoa</taxon>
        <taxon>Ecdysozoa</taxon>
        <taxon>Nematoda</taxon>
        <taxon>Chromadorea</taxon>
        <taxon>Rhabditida</taxon>
        <taxon>Spirurina</taxon>
        <taxon>Ascaridomorpha</taxon>
        <taxon>Ascaridoidea</taxon>
        <taxon>Ascarididae</taxon>
        <taxon>Ascaris</taxon>
    </lineage>
</organism>
<evidence type="ECO:0000256" key="13">
    <source>
        <dbReference type="SAM" id="MobiDB-lite"/>
    </source>
</evidence>
<keyword evidence="10" id="KW-1015">Disulfide bond</keyword>
<dbReference type="WBParaSite" id="ALUE_0000429101-mRNA-1">
    <property type="protein sequence ID" value="ALUE_0000429101-mRNA-1"/>
    <property type="gene ID" value="ALUE_0000429101"/>
</dbReference>
<evidence type="ECO:0000313" key="16">
    <source>
        <dbReference type="WBParaSite" id="ALUE_0000429101-mRNA-1"/>
    </source>
</evidence>
<feature type="binding site" evidence="12">
    <location>
        <position position="325"/>
    </location>
    <ligand>
        <name>Zn(2+)</name>
        <dbReference type="ChEBI" id="CHEBI:29105"/>
        <note>catalytic</note>
    </ligand>
</feature>
<dbReference type="InterPro" id="IPR024079">
    <property type="entry name" value="MetalloPept_cat_dom_sf"/>
</dbReference>
<evidence type="ECO:0000256" key="5">
    <source>
        <dbReference type="ARBA" id="ARBA00022729"/>
    </source>
</evidence>
<protein>
    <submittedName>
        <fullName evidence="16">Peptidase M12B domain-containing protein</fullName>
    </submittedName>
</protein>
<feature type="region of interest" description="Disordered" evidence="13">
    <location>
        <begin position="672"/>
        <end position="700"/>
    </location>
</feature>
<dbReference type="Pfam" id="PF01562">
    <property type="entry name" value="Pep_M12B_propep"/>
    <property type="match status" value="1"/>
</dbReference>
<evidence type="ECO:0000256" key="10">
    <source>
        <dbReference type="ARBA" id="ARBA00023157"/>
    </source>
</evidence>